<dbReference type="GO" id="GO:0016020">
    <property type="term" value="C:membrane"/>
    <property type="evidence" value="ECO:0007669"/>
    <property type="project" value="InterPro"/>
</dbReference>
<dbReference type="PANTHER" id="PTHR32347">
    <property type="entry name" value="EFFLUX SYSTEM COMPONENT YKNX-RELATED"/>
    <property type="match status" value="1"/>
</dbReference>
<protein>
    <submittedName>
        <fullName evidence="7">Efflux RND transporter periplasmic adaptor subunit</fullName>
    </submittedName>
</protein>
<dbReference type="SUPFAM" id="SSF55781">
    <property type="entry name" value="GAF domain-like"/>
    <property type="match status" value="1"/>
</dbReference>
<dbReference type="PANTHER" id="PTHR32347:SF23">
    <property type="entry name" value="BLL5650 PROTEIN"/>
    <property type="match status" value="1"/>
</dbReference>
<dbReference type="InterPro" id="IPR058625">
    <property type="entry name" value="MdtA-like_BSH"/>
</dbReference>
<dbReference type="GO" id="GO:0030313">
    <property type="term" value="C:cell envelope"/>
    <property type="evidence" value="ECO:0007669"/>
    <property type="project" value="UniProtKB-SubCell"/>
</dbReference>
<dbReference type="Gene3D" id="3.30.450.40">
    <property type="match status" value="1"/>
</dbReference>
<feature type="transmembrane region" description="Helical" evidence="5">
    <location>
        <begin position="150"/>
        <end position="170"/>
    </location>
</feature>
<evidence type="ECO:0000313" key="8">
    <source>
        <dbReference type="Proteomes" id="UP000703893"/>
    </source>
</evidence>
<dbReference type="Pfam" id="PF25917">
    <property type="entry name" value="BSH_RND"/>
    <property type="match status" value="1"/>
</dbReference>
<dbReference type="NCBIfam" id="TIGR01730">
    <property type="entry name" value="RND_mfp"/>
    <property type="match status" value="1"/>
</dbReference>
<evidence type="ECO:0000256" key="4">
    <source>
        <dbReference type="SAM" id="Coils"/>
    </source>
</evidence>
<evidence type="ECO:0000256" key="3">
    <source>
        <dbReference type="ARBA" id="ARBA00023054"/>
    </source>
</evidence>
<sequence length="414" mass="44669">DRILKTVVNILSTVVTYERGSIALLDEGQLAVNAISGQQQVDRKDPATKGLEDFLRDQHSKNEAHWLVPYEDRTALILPMRDEEGLVGILALEAKPPQHLTPSQIEIVSILAAQATVAIRNAQLYKQVPTLNLQGIASILSPKAMNRRRLTVLGIMTAAIVALCFIQVPLTIPGEASVLPSDQIRVVAREGGTIKRVLVSEGDPVKEGALLAELDSADLELGLAAKLADLEVSRVKTRQLRLSSDAGALALEEIRVRQAEAEAALLRQRIAAARLLAPIAGVVVTPKLREKLGATLAKGEALLDLARVEEMTVDIAVGEGDLGRIKEGEPVSVRLLAYPTRTFRGEVALISPKAEPSDTGSTFKVRATIANEGAALRAGMQGTARIQAGHHRLVVTMLRGPAAWLQLTWWRLKP</sequence>
<organism evidence="7 8">
    <name type="scientific">Candidatus Tanganyikabacteria bacterium</name>
    <dbReference type="NCBI Taxonomy" id="2961651"/>
    <lineage>
        <taxon>Bacteria</taxon>
        <taxon>Bacillati</taxon>
        <taxon>Candidatus Sericytochromatia</taxon>
        <taxon>Candidatus Tanganyikabacteria</taxon>
    </lineage>
</organism>
<evidence type="ECO:0000313" key="7">
    <source>
        <dbReference type="EMBL" id="MBM3275258.1"/>
    </source>
</evidence>
<dbReference type="SMART" id="SM00065">
    <property type="entry name" value="GAF"/>
    <property type="match status" value="1"/>
</dbReference>
<feature type="domain" description="GAF" evidence="6">
    <location>
        <begin position="1"/>
        <end position="129"/>
    </location>
</feature>
<dbReference type="GO" id="GO:0022857">
    <property type="term" value="F:transmembrane transporter activity"/>
    <property type="evidence" value="ECO:0007669"/>
    <property type="project" value="InterPro"/>
</dbReference>
<proteinExistence type="inferred from homology"/>
<comment type="caution">
    <text evidence="7">The sequence shown here is derived from an EMBL/GenBank/DDBJ whole genome shotgun (WGS) entry which is preliminary data.</text>
</comment>
<dbReference type="InterPro" id="IPR003018">
    <property type="entry name" value="GAF"/>
</dbReference>
<dbReference type="Pfam" id="PF25954">
    <property type="entry name" value="Beta-barrel_RND_2"/>
    <property type="match status" value="1"/>
</dbReference>
<feature type="coiled-coil region" evidence="4">
    <location>
        <begin position="249"/>
        <end position="276"/>
    </location>
</feature>
<keyword evidence="5" id="KW-0812">Transmembrane</keyword>
<dbReference type="SUPFAM" id="SSF111369">
    <property type="entry name" value="HlyD-like secretion proteins"/>
    <property type="match status" value="1"/>
</dbReference>
<evidence type="ECO:0000256" key="1">
    <source>
        <dbReference type="ARBA" id="ARBA00004196"/>
    </source>
</evidence>
<gene>
    <name evidence="7" type="ORF">FJZ00_08895</name>
</gene>
<keyword evidence="5" id="KW-1133">Transmembrane helix</keyword>
<evidence type="ECO:0000256" key="2">
    <source>
        <dbReference type="ARBA" id="ARBA00009477"/>
    </source>
</evidence>
<dbReference type="InterPro" id="IPR006143">
    <property type="entry name" value="RND_pump_MFP"/>
</dbReference>
<reference evidence="7 8" key="1">
    <citation type="submission" date="2019-03" db="EMBL/GenBank/DDBJ databases">
        <title>Lake Tanganyika Metagenome-Assembled Genomes (MAGs).</title>
        <authorList>
            <person name="Tran P."/>
        </authorList>
    </citation>
    <scope>NUCLEOTIDE SEQUENCE [LARGE SCALE GENOMIC DNA]</scope>
    <source>
        <strain evidence="7">K_DeepCast_65m_m2_236</strain>
    </source>
</reference>
<accession>A0A937X3M5</accession>
<dbReference type="Gene3D" id="2.40.30.170">
    <property type="match status" value="1"/>
</dbReference>
<name>A0A937X3M5_9BACT</name>
<keyword evidence="3 4" id="KW-0175">Coiled coil</keyword>
<dbReference type="Gene3D" id="2.40.50.100">
    <property type="match status" value="1"/>
</dbReference>
<feature type="non-terminal residue" evidence="7">
    <location>
        <position position="1"/>
    </location>
</feature>
<comment type="similarity">
    <text evidence="2">Belongs to the membrane fusion protein (MFP) (TC 8.A.1) family.</text>
</comment>
<dbReference type="InterPro" id="IPR050465">
    <property type="entry name" value="UPF0194_transport"/>
</dbReference>
<comment type="subcellular location">
    <subcellularLocation>
        <location evidence="1">Cell envelope</location>
    </subcellularLocation>
</comment>
<dbReference type="InterPro" id="IPR058792">
    <property type="entry name" value="Beta-barrel_RND_2"/>
</dbReference>
<dbReference type="Pfam" id="PF01590">
    <property type="entry name" value="GAF"/>
    <property type="match status" value="1"/>
</dbReference>
<evidence type="ECO:0000259" key="6">
    <source>
        <dbReference type="SMART" id="SM00065"/>
    </source>
</evidence>
<keyword evidence="5" id="KW-0472">Membrane</keyword>
<dbReference type="AlphaFoldDB" id="A0A937X3M5"/>
<evidence type="ECO:0000256" key="5">
    <source>
        <dbReference type="SAM" id="Phobius"/>
    </source>
</evidence>
<dbReference type="EMBL" id="VGJX01000505">
    <property type="protein sequence ID" value="MBM3275258.1"/>
    <property type="molecule type" value="Genomic_DNA"/>
</dbReference>
<dbReference type="Proteomes" id="UP000703893">
    <property type="component" value="Unassembled WGS sequence"/>
</dbReference>
<dbReference type="InterPro" id="IPR029016">
    <property type="entry name" value="GAF-like_dom_sf"/>
</dbReference>